<name>A0AAD4JAQ0_PERFH</name>
<dbReference type="GO" id="GO:0005524">
    <property type="term" value="F:ATP binding"/>
    <property type="evidence" value="ECO:0007669"/>
    <property type="project" value="InterPro"/>
</dbReference>
<dbReference type="PROSITE" id="PS50011">
    <property type="entry name" value="PROTEIN_KINASE_DOM"/>
    <property type="match status" value="1"/>
</dbReference>
<evidence type="ECO:0000313" key="6">
    <source>
        <dbReference type="Proteomes" id="UP001190926"/>
    </source>
</evidence>
<feature type="domain" description="Protein kinase" evidence="4">
    <location>
        <begin position="1"/>
        <end position="209"/>
    </location>
</feature>
<dbReference type="Proteomes" id="UP001190926">
    <property type="component" value="Unassembled WGS sequence"/>
</dbReference>
<evidence type="ECO:0000256" key="3">
    <source>
        <dbReference type="ARBA" id="ARBA00022786"/>
    </source>
</evidence>
<proteinExistence type="predicted"/>
<dbReference type="GO" id="GO:0016787">
    <property type="term" value="F:hydrolase activity"/>
    <property type="evidence" value="ECO:0007669"/>
    <property type="project" value="UniProtKB-KW"/>
</dbReference>
<keyword evidence="6" id="KW-1185">Reference proteome</keyword>
<dbReference type="EMBL" id="SDAM02000099">
    <property type="protein sequence ID" value="KAH6830257.1"/>
    <property type="molecule type" value="Genomic_DNA"/>
</dbReference>
<gene>
    <name evidence="5" type="ORF">C2S53_000226</name>
</gene>
<reference evidence="5 6" key="1">
    <citation type="journal article" date="2021" name="Nat. Commun.">
        <title>Incipient diploidization of the medicinal plant Perilla within 10,000 years.</title>
        <authorList>
            <person name="Zhang Y."/>
            <person name="Shen Q."/>
            <person name="Leng L."/>
            <person name="Zhang D."/>
            <person name="Chen S."/>
            <person name="Shi Y."/>
            <person name="Ning Z."/>
            <person name="Chen S."/>
        </authorList>
    </citation>
    <scope>NUCLEOTIDE SEQUENCE [LARGE SCALE GENOMIC DNA]</scope>
    <source>
        <strain evidence="6">cv. PC099</strain>
    </source>
</reference>
<dbReference type="GO" id="GO:0061630">
    <property type="term" value="F:ubiquitin protein ligase activity"/>
    <property type="evidence" value="ECO:0007669"/>
    <property type="project" value="UniProtKB-EC"/>
</dbReference>
<dbReference type="PANTHER" id="PTHR45647">
    <property type="entry name" value="OS02G0152300 PROTEIN"/>
    <property type="match status" value="1"/>
</dbReference>
<dbReference type="Pfam" id="PF07714">
    <property type="entry name" value="PK_Tyr_Ser-Thr"/>
    <property type="match status" value="1"/>
</dbReference>
<evidence type="ECO:0000313" key="5">
    <source>
        <dbReference type="EMBL" id="KAH6830257.1"/>
    </source>
</evidence>
<dbReference type="AlphaFoldDB" id="A0AAD4JAQ0"/>
<accession>A0AAD4JAQ0</accession>
<sequence>MEDTRLVEESAQLTAEQDKAKYKAAAECSSSSNNCRNGVTEKTSSSELHETSNMVLLLGACPEYGCLVYEYMANGSLEDRLNRKGNMQALSWQLRFRIAAEMATDVNFLHQMKPEPLLHRDIKLGNILLDSNYVSKISDVGLARLVPQSVAEDATQFLMTSTARTFFYVDLEYQQTGMLRVKSDAYSFGVLLLQLRTAKSLMGLTHTVG</sequence>
<dbReference type="GO" id="GO:0004672">
    <property type="term" value="F:protein kinase activity"/>
    <property type="evidence" value="ECO:0007669"/>
    <property type="project" value="InterPro"/>
</dbReference>
<dbReference type="PROSITE" id="PS00108">
    <property type="entry name" value="PROTEIN_KINASE_ST"/>
    <property type="match status" value="1"/>
</dbReference>
<dbReference type="Gene3D" id="1.10.510.10">
    <property type="entry name" value="Transferase(Phosphotransferase) domain 1"/>
    <property type="match status" value="1"/>
</dbReference>
<dbReference type="PANTHER" id="PTHR45647:SF84">
    <property type="entry name" value="U-BOX DOMAIN-CONTAINING PROTEIN 35-LIKE"/>
    <property type="match status" value="1"/>
</dbReference>
<dbReference type="InterPro" id="IPR011009">
    <property type="entry name" value="Kinase-like_dom_sf"/>
</dbReference>
<dbReference type="InterPro" id="IPR008271">
    <property type="entry name" value="Ser/Thr_kinase_AS"/>
</dbReference>
<dbReference type="SMART" id="SM00220">
    <property type="entry name" value="S_TKc"/>
    <property type="match status" value="1"/>
</dbReference>
<protein>
    <recommendedName>
        <fullName evidence="2">RING-type E3 ubiquitin transferase</fullName>
        <ecNumber evidence="2">2.3.2.27</ecNumber>
    </recommendedName>
</protein>
<organism evidence="5 6">
    <name type="scientific">Perilla frutescens var. hirtella</name>
    <name type="common">Perilla citriodora</name>
    <name type="synonym">Perilla setoyensis</name>
    <dbReference type="NCBI Taxonomy" id="608512"/>
    <lineage>
        <taxon>Eukaryota</taxon>
        <taxon>Viridiplantae</taxon>
        <taxon>Streptophyta</taxon>
        <taxon>Embryophyta</taxon>
        <taxon>Tracheophyta</taxon>
        <taxon>Spermatophyta</taxon>
        <taxon>Magnoliopsida</taxon>
        <taxon>eudicotyledons</taxon>
        <taxon>Gunneridae</taxon>
        <taxon>Pentapetalae</taxon>
        <taxon>asterids</taxon>
        <taxon>lamiids</taxon>
        <taxon>Lamiales</taxon>
        <taxon>Lamiaceae</taxon>
        <taxon>Nepetoideae</taxon>
        <taxon>Elsholtzieae</taxon>
        <taxon>Perilla</taxon>
    </lineage>
</organism>
<evidence type="ECO:0000259" key="4">
    <source>
        <dbReference type="PROSITE" id="PS50011"/>
    </source>
</evidence>
<evidence type="ECO:0000256" key="1">
    <source>
        <dbReference type="ARBA" id="ARBA00000900"/>
    </source>
</evidence>
<comment type="catalytic activity">
    <reaction evidence="1">
        <text>S-ubiquitinyl-[E2 ubiquitin-conjugating enzyme]-L-cysteine + [acceptor protein]-L-lysine = [E2 ubiquitin-conjugating enzyme]-L-cysteine + N(6)-ubiquitinyl-[acceptor protein]-L-lysine.</text>
        <dbReference type="EC" id="2.3.2.27"/>
    </reaction>
</comment>
<dbReference type="EC" id="2.3.2.27" evidence="2"/>
<keyword evidence="3" id="KW-0833">Ubl conjugation pathway</keyword>
<comment type="caution">
    <text evidence="5">The sequence shown here is derived from an EMBL/GenBank/DDBJ whole genome shotgun (WGS) entry which is preliminary data.</text>
</comment>
<evidence type="ECO:0000256" key="2">
    <source>
        <dbReference type="ARBA" id="ARBA00012483"/>
    </source>
</evidence>
<dbReference type="InterPro" id="IPR051348">
    <property type="entry name" value="U-box_ubiquitin_ligases"/>
</dbReference>
<dbReference type="InterPro" id="IPR000719">
    <property type="entry name" value="Prot_kinase_dom"/>
</dbReference>
<dbReference type="InterPro" id="IPR001245">
    <property type="entry name" value="Ser-Thr/Tyr_kinase_cat_dom"/>
</dbReference>
<dbReference type="SUPFAM" id="SSF56112">
    <property type="entry name" value="Protein kinase-like (PK-like)"/>
    <property type="match status" value="1"/>
</dbReference>